<keyword evidence="3" id="KW-1185">Reference proteome</keyword>
<evidence type="ECO:0000259" key="2">
    <source>
        <dbReference type="PROSITE" id="PS50835"/>
    </source>
</evidence>
<feature type="transmembrane region" description="Helical" evidence="1">
    <location>
        <begin position="7"/>
        <end position="29"/>
    </location>
</feature>
<accession>A0A8B8CFY2</accession>
<dbReference type="InterPro" id="IPR007110">
    <property type="entry name" value="Ig-like_dom"/>
</dbReference>
<protein>
    <submittedName>
        <fullName evidence="4">Uncharacterized protein LOC111118778 isoform X1</fullName>
    </submittedName>
</protein>
<dbReference type="Gene3D" id="2.60.40.10">
    <property type="entry name" value="Immunoglobulins"/>
    <property type="match status" value="1"/>
</dbReference>
<evidence type="ECO:0000313" key="4">
    <source>
        <dbReference type="RefSeq" id="XP_022314099.1"/>
    </source>
</evidence>
<dbReference type="InterPro" id="IPR035897">
    <property type="entry name" value="Toll_tir_struct_dom_sf"/>
</dbReference>
<organism evidence="3 4">
    <name type="scientific">Crassostrea virginica</name>
    <name type="common">Eastern oyster</name>
    <dbReference type="NCBI Taxonomy" id="6565"/>
    <lineage>
        <taxon>Eukaryota</taxon>
        <taxon>Metazoa</taxon>
        <taxon>Spiralia</taxon>
        <taxon>Lophotrochozoa</taxon>
        <taxon>Mollusca</taxon>
        <taxon>Bivalvia</taxon>
        <taxon>Autobranchia</taxon>
        <taxon>Pteriomorphia</taxon>
        <taxon>Ostreida</taxon>
        <taxon>Ostreoidea</taxon>
        <taxon>Ostreidae</taxon>
        <taxon>Crassostrea</taxon>
    </lineage>
</organism>
<dbReference type="KEGG" id="cvn:111118778"/>
<keyword evidence="1" id="KW-0472">Membrane</keyword>
<dbReference type="GeneID" id="111118778"/>
<dbReference type="PROSITE" id="PS50835">
    <property type="entry name" value="IG_LIKE"/>
    <property type="match status" value="1"/>
</dbReference>
<dbReference type="AlphaFoldDB" id="A0A8B8CFY2"/>
<feature type="transmembrane region" description="Helical" evidence="1">
    <location>
        <begin position="158"/>
        <end position="182"/>
    </location>
</feature>
<feature type="transmembrane region" description="Helical" evidence="1">
    <location>
        <begin position="56"/>
        <end position="75"/>
    </location>
</feature>
<dbReference type="InterPro" id="IPR036179">
    <property type="entry name" value="Ig-like_dom_sf"/>
</dbReference>
<feature type="transmembrane region" description="Helical" evidence="1">
    <location>
        <begin position="132"/>
        <end position="151"/>
    </location>
</feature>
<feature type="domain" description="Ig-like" evidence="2">
    <location>
        <begin position="258"/>
        <end position="358"/>
    </location>
</feature>
<dbReference type="SUPFAM" id="SSF52200">
    <property type="entry name" value="Toll/Interleukin receptor TIR domain"/>
    <property type="match status" value="1"/>
</dbReference>
<proteinExistence type="predicted"/>
<feature type="transmembrane region" description="Helical" evidence="1">
    <location>
        <begin position="95"/>
        <end position="112"/>
    </location>
</feature>
<dbReference type="Proteomes" id="UP000694844">
    <property type="component" value="Chromosome 2"/>
</dbReference>
<feature type="transmembrane region" description="Helical" evidence="1">
    <location>
        <begin position="556"/>
        <end position="579"/>
    </location>
</feature>
<sequence length="779" mass="91401">MKRLDLLHGVIFLTFTLLSPIFLQIYGYLDVKTYNEITHDNTFYRESIEPIRAYSYYRYFLLFIYFSLTVALIGLECEPTMRRVSRFQIQCYRPYYLYHCAVCLIPFAVRYANMTTNISDDIMVQMNWKQFFSVISSIVRFIFSFFLSEILRYKLWRVFLYILVTIVHAFVLTYLAYVLYIYCSELIGDLKRSKGEFVTTWSSQDHEKLDELSVNNITQYEKKYSLNTSLFIRTGQKQYQTMAISKLHNADSEGKFLPFHRKVLSVVNGESVNFHCAAIWTTLDSVNVMWSFNGSHINSKMDISDTKIIFKKDTQNHLITSNLKINFLENFGFGDYTCLARKYGYFGQKLYFENTKLNAMTYITSVEFLIGQYSVRQYAKRDFYIYATPGGAIDLTWKSMNFDNDNEDIIQYYYVNGKPFEKQKSGNVTNFCSSFSYLYISYPAAMNWFILPYSPISSDSIRKNLNSYETRFTECAGSSVYGVHSVEYFRRIYDERSKAFVLREVLHPDTLYVLPDLPYFYKMDNVTKVKKTRMIENLQELELDYVWFENSHHCVLIVRIIFELVIVLSVFILLLISLLKLWKIYTRFAIQPLKSLTLGKPMNAAQSAVQKRKYSSYLFCGDADKESVYTNLVCPLRNDNISTGFSYEESDINKCGRSIFDIQCDILMQSDHLIFFITSSYLEEISFNDIHLETVLGCIKEDIVPANRVLFIMADNCELPEKLRYSFPEASSNIHDWVVSKDSKERYKRISEWIKKKKENKTSELVLSTIFVGQNESSL</sequence>
<dbReference type="InterPro" id="IPR013783">
    <property type="entry name" value="Ig-like_fold"/>
</dbReference>
<evidence type="ECO:0000256" key="1">
    <source>
        <dbReference type="SAM" id="Phobius"/>
    </source>
</evidence>
<dbReference type="OrthoDB" id="6149754at2759"/>
<name>A0A8B8CFY2_CRAVI</name>
<evidence type="ECO:0000313" key="3">
    <source>
        <dbReference type="Proteomes" id="UP000694844"/>
    </source>
</evidence>
<keyword evidence="1" id="KW-0812">Transmembrane</keyword>
<gene>
    <name evidence="4" type="primary">LOC111118778</name>
</gene>
<keyword evidence="1" id="KW-1133">Transmembrane helix</keyword>
<dbReference type="SUPFAM" id="SSF48726">
    <property type="entry name" value="Immunoglobulin"/>
    <property type="match status" value="1"/>
</dbReference>
<dbReference type="RefSeq" id="XP_022314099.1">
    <property type="nucleotide sequence ID" value="XM_022458391.1"/>
</dbReference>
<reference evidence="4" key="1">
    <citation type="submission" date="2025-08" db="UniProtKB">
        <authorList>
            <consortium name="RefSeq"/>
        </authorList>
    </citation>
    <scope>IDENTIFICATION</scope>
    <source>
        <tissue evidence="4">Whole sample</tissue>
    </source>
</reference>